<dbReference type="STRING" id="487685.SAMN04488696_0014"/>
<dbReference type="GO" id="GO:0046914">
    <property type="term" value="F:transition metal ion binding"/>
    <property type="evidence" value="ECO:0007669"/>
    <property type="project" value="InterPro"/>
</dbReference>
<dbReference type="AlphaFoldDB" id="A0A1I4NFI7"/>
<dbReference type="RefSeq" id="WP_091931483.1">
    <property type="nucleotide sequence ID" value="NZ_FOUJ01000001.1"/>
</dbReference>
<reference evidence="4" key="1">
    <citation type="submission" date="2016-10" db="EMBL/GenBank/DDBJ databases">
        <authorList>
            <person name="Varghese N."/>
            <person name="Submissions S."/>
        </authorList>
    </citation>
    <scope>NUCLEOTIDE SEQUENCE [LARGE SCALE GENOMIC DNA]</scope>
    <source>
        <strain evidence="4">Mob M</strain>
    </source>
</reference>
<dbReference type="InterPro" id="IPR008988">
    <property type="entry name" value="Transcriptional_repressor_C"/>
</dbReference>
<dbReference type="InterPro" id="IPR038157">
    <property type="entry name" value="FeoA_core_dom"/>
</dbReference>
<dbReference type="PANTHER" id="PTHR43151:SF1">
    <property type="entry name" value="SSR2333 PROTEIN"/>
    <property type="match status" value="1"/>
</dbReference>
<evidence type="ECO:0000313" key="4">
    <source>
        <dbReference type="Proteomes" id="UP000198535"/>
    </source>
</evidence>
<dbReference type="Gene3D" id="2.30.30.90">
    <property type="match status" value="1"/>
</dbReference>
<sequence>MAPIIPLVMMPEGKDSKIISINAGSSLLSRLRSMGFIENSLLKVKKGINGSLIVSINGCDYALGMGMASKIMVQEYSV</sequence>
<evidence type="ECO:0000259" key="2">
    <source>
        <dbReference type="SMART" id="SM00899"/>
    </source>
</evidence>
<dbReference type="Pfam" id="PF04023">
    <property type="entry name" value="FeoA"/>
    <property type="match status" value="1"/>
</dbReference>
<dbReference type="EMBL" id="FOUJ01000001">
    <property type="protein sequence ID" value="SFM14261.1"/>
    <property type="molecule type" value="Genomic_DNA"/>
</dbReference>
<dbReference type="SMART" id="SM00899">
    <property type="entry name" value="FeoA"/>
    <property type="match status" value="1"/>
</dbReference>
<dbReference type="PANTHER" id="PTHR43151">
    <property type="entry name" value="FEOA FAMILY PROTEIN"/>
    <property type="match status" value="1"/>
</dbReference>
<keyword evidence="4" id="KW-1185">Reference proteome</keyword>
<organism evidence="3 4">
    <name type="scientific">Methanolobus profundi</name>
    <dbReference type="NCBI Taxonomy" id="487685"/>
    <lineage>
        <taxon>Archaea</taxon>
        <taxon>Methanobacteriati</taxon>
        <taxon>Methanobacteriota</taxon>
        <taxon>Stenosarchaea group</taxon>
        <taxon>Methanomicrobia</taxon>
        <taxon>Methanosarcinales</taxon>
        <taxon>Methanosarcinaceae</taxon>
        <taxon>Methanolobus</taxon>
    </lineage>
</organism>
<evidence type="ECO:0000313" key="3">
    <source>
        <dbReference type="EMBL" id="SFM14261.1"/>
    </source>
</evidence>
<accession>A0A1I4NFI7</accession>
<feature type="domain" description="Ferrous iron transporter FeoA-like" evidence="2">
    <location>
        <begin position="5"/>
        <end position="75"/>
    </location>
</feature>
<dbReference type="InterPro" id="IPR007167">
    <property type="entry name" value="Fe-transptr_FeoA-like"/>
</dbReference>
<dbReference type="Proteomes" id="UP000198535">
    <property type="component" value="Unassembled WGS sequence"/>
</dbReference>
<dbReference type="OrthoDB" id="105333at2157"/>
<gene>
    <name evidence="3" type="ORF">SAMN04488696_0014</name>
</gene>
<name>A0A1I4NFI7_9EURY</name>
<dbReference type="SUPFAM" id="SSF50037">
    <property type="entry name" value="C-terminal domain of transcriptional repressors"/>
    <property type="match status" value="1"/>
</dbReference>
<dbReference type="InterPro" id="IPR053184">
    <property type="entry name" value="FeoA-like"/>
</dbReference>
<protein>
    <submittedName>
        <fullName evidence="3">Ferrous iron transport protein A</fullName>
    </submittedName>
</protein>
<proteinExistence type="predicted"/>
<keyword evidence="1" id="KW-0408">Iron</keyword>
<evidence type="ECO:0000256" key="1">
    <source>
        <dbReference type="ARBA" id="ARBA00023004"/>
    </source>
</evidence>